<protein>
    <submittedName>
        <fullName evidence="5">SCP domain-containing protein</fullName>
    </submittedName>
</protein>
<dbReference type="CDD" id="cd05380">
    <property type="entry name" value="CAP_euk"/>
    <property type="match status" value="1"/>
</dbReference>
<dbReference type="OMA" id="WHSADIQ"/>
<evidence type="ECO:0000313" key="5">
    <source>
        <dbReference type="WBParaSite" id="HCON_00100540-00001"/>
    </source>
</evidence>
<accession>A0A7I5EAA3</accession>
<dbReference type="InterPro" id="IPR035940">
    <property type="entry name" value="CAP_sf"/>
</dbReference>
<dbReference type="OrthoDB" id="674273at2759"/>
<evidence type="ECO:0000256" key="1">
    <source>
        <dbReference type="SAM" id="MobiDB-lite"/>
    </source>
</evidence>
<dbReference type="Gene3D" id="3.40.33.10">
    <property type="entry name" value="CAP"/>
    <property type="match status" value="2"/>
</dbReference>
<dbReference type="InterPro" id="IPR014044">
    <property type="entry name" value="CAP_dom"/>
</dbReference>
<organism evidence="4 5">
    <name type="scientific">Haemonchus contortus</name>
    <name type="common">Barber pole worm</name>
    <dbReference type="NCBI Taxonomy" id="6289"/>
    <lineage>
        <taxon>Eukaryota</taxon>
        <taxon>Metazoa</taxon>
        <taxon>Ecdysozoa</taxon>
        <taxon>Nematoda</taxon>
        <taxon>Chromadorea</taxon>
        <taxon>Rhabditida</taxon>
        <taxon>Rhabditina</taxon>
        <taxon>Rhabditomorpha</taxon>
        <taxon>Strongyloidea</taxon>
        <taxon>Trichostrongylidae</taxon>
        <taxon>Haemonchus</taxon>
    </lineage>
</organism>
<evidence type="ECO:0000313" key="4">
    <source>
        <dbReference type="Proteomes" id="UP000025227"/>
    </source>
</evidence>
<feature type="signal peptide" evidence="2">
    <location>
        <begin position="1"/>
        <end position="22"/>
    </location>
</feature>
<dbReference type="Proteomes" id="UP000025227">
    <property type="component" value="Unplaced"/>
</dbReference>
<sequence length="306" mass="33331">MLVKAPLLFFLTVMVHNAPVSSFECPFSQNSMTEGPSPEESTQTSAASSTMNTASEAMSNSSTGTSMETETANLKKMTESTPTTGSTSSSTEKSSEPSTAPTTTSSGTTIPKAMTEAFRNKTIIAHNYRRARLAQGFVKDKNGNDMPSASNMLMMQYSPNLELTAISYATRCSSEPIQGQPYTQMVENMYMVPKSEAQNPEKAIVAIEHWWSQIRVVGGVEDLTFTRNDINEPISWFTRWPEQPPGNLDVESFHVKITSGLLCVATPRGNRINEQIYEKGTPCSNCPTAYSLCNTDKLCAPPGTAT</sequence>
<feature type="compositionally biased region" description="Low complexity" evidence="1">
    <location>
        <begin position="38"/>
        <end position="59"/>
    </location>
</feature>
<proteinExistence type="predicted"/>
<feature type="compositionally biased region" description="Polar residues" evidence="1">
    <location>
        <begin position="60"/>
        <end position="72"/>
    </location>
</feature>
<dbReference type="WBParaSite" id="HCON_00100540-00001">
    <property type="protein sequence ID" value="HCON_00100540-00001"/>
    <property type="gene ID" value="HCON_00100540"/>
</dbReference>
<keyword evidence="4" id="KW-1185">Reference proteome</keyword>
<dbReference type="AlphaFoldDB" id="A0A7I5EAA3"/>
<feature type="domain" description="SCP" evidence="3">
    <location>
        <begin position="117"/>
        <end position="273"/>
    </location>
</feature>
<reference evidence="5" key="1">
    <citation type="submission" date="2020-12" db="UniProtKB">
        <authorList>
            <consortium name="WormBaseParasite"/>
        </authorList>
    </citation>
    <scope>IDENTIFICATION</scope>
    <source>
        <strain evidence="5">MHco3</strain>
    </source>
</reference>
<evidence type="ECO:0000256" key="2">
    <source>
        <dbReference type="SAM" id="SignalP"/>
    </source>
</evidence>
<name>A0A7I5EAA3_HAECO</name>
<evidence type="ECO:0000259" key="3">
    <source>
        <dbReference type="SMART" id="SM00198"/>
    </source>
</evidence>
<feature type="region of interest" description="Disordered" evidence="1">
    <location>
        <begin position="30"/>
        <end position="113"/>
    </location>
</feature>
<feature type="chain" id="PRO_5029576801" evidence="2">
    <location>
        <begin position="23"/>
        <end position="306"/>
    </location>
</feature>
<dbReference type="SMART" id="SM00198">
    <property type="entry name" value="SCP"/>
    <property type="match status" value="1"/>
</dbReference>
<feature type="compositionally biased region" description="Low complexity" evidence="1">
    <location>
        <begin position="79"/>
        <end position="109"/>
    </location>
</feature>
<keyword evidence="2" id="KW-0732">Signal</keyword>
<dbReference type="SUPFAM" id="SSF55797">
    <property type="entry name" value="PR-1-like"/>
    <property type="match status" value="1"/>
</dbReference>